<feature type="domain" description="HAMP" evidence="3">
    <location>
        <begin position="208"/>
        <end position="260"/>
    </location>
</feature>
<dbReference type="SUPFAM" id="SSF81606">
    <property type="entry name" value="PP2C-like"/>
    <property type="match status" value="1"/>
</dbReference>
<dbReference type="AlphaFoldDB" id="A0A7X0H7N6"/>
<dbReference type="GO" id="GO:0007165">
    <property type="term" value="P:signal transduction"/>
    <property type="evidence" value="ECO:0007669"/>
    <property type="project" value="InterPro"/>
</dbReference>
<dbReference type="SUPFAM" id="SSF158472">
    <property type="entry name" value="HAMP domain-like"/>
    <property type="match status" value="1"/>
</dbReference>
<evidence type="ECO:0000313" key="4">
    <source>
        <dbReference type="EMBL" id="MBB6430805.1"/>
    </source>
</evidence>
<keyword evidence="2" id="KW-0472">Membrane</keyword>
<reference evidence="4 5" key="1">
    <citation type="submission" date="2020-08" db="EMBL/GenBank/DDBJ databases">
        <title>Genomic Encyclopedia of Type Strains, Phase IV (KMG-IV): sequencing the most valuable type-strain genomes for metagenomic binning, comparative biology and taxonomic classification.</title>
        <authorList>
            <person name="Goeker M."/>
        </authorList>
    </citation>
    <scope>NUCLEOTIDE SEQUENCE [LARGE SCALE GENOMIC DNA]</scope>
    <source>
        <strain evidence="4 5">DSM 103725</strain>
    </source>
</reference>
<dbReference type="Proteomes" id="UP000541810">
    <property type="component" value="Unassembled WGS sequence"/>
</dbReference>
<keyword evidence="2" id="KW-1133">Transmembrane helix</keyword>
<dbReference type="PROSITE" id="PS50885">
    <property type="entry name" value="HAMP"/>
    <property type="match status" value="1"/>
</dbReference>
<feature type="transmembrane region" description="Helical" evidence="2">
    <location>
        <begin position="183"/>
        <end position="206"/>
    </location>
</feature>
<dbReference type="Gene3D" id="6.10.340.10">
    <property type="match status" value="1"/>
</dbReference>
<dbReference type="Pfam" id="PF07228">
    <property type="entry name" value="SpoIIE"/>
    <property type="match status" value="1"/>
</dbReference>
<dbReference type="PANTHER" id="PTHR43156:SF2">
    <property type="entry name" value="STAGE II SPORULATION PROTEIN E"/>
    <property type="match status" value="1"/>
</dbReference>
<dbReference type="CDD" id="cd06225">
    <property type="entry name" value="HAMP"/>
    <property type="match status" value="1"/>
</dbReference>
<dbReference type="EMBL" id="JACHGY010000001">
    <property type="protein sequence ID" value="MBB6430805.1"/>
    <property type="molecule type" value="Genomic_DNA"/>
</dbReference>
<sequence>MRLSTKLLVISELVLLVLAFALLVPTRSGMREQVTVDLQNQLAAIASTAALHLDGGLHQRVVETQDANDPAFLQLRDQLRAIRDVNGLASDHIYTFYFGSDGLLHFGVMPHEGDPFIGDVYELKSHHQEALSSGQVTVTGLYEDVNGEWISAAAPIYSSAGQVVGLLEVTQPSEAYFARYNQLLLVNTLIAVVGIAISSLLGYLVLNKIVIRPVDKIHKGLEALGEHNFNHRVDIRTRDEFQELGEALNVMADQLNVARSIQAGFFPEELPACRGYRMAGASEPCDATGGDYYDAFKLDDQRTVVVMADVTGHGLGPSLIMATCRSALHALARTGLEPGELIQRLEDHLTPDLTEGRFITMILGVLDDDGTFTYANAGHAPAMIRTANHGVTHLDSHRPPLGVIIPLDGEELQSSVHLHPGDRVLLTSDGVNEAQNPANKQFGFAPLERLIDNLEMACDQVVSTLRRDVGTHRHPRPADDDLTILCIDRVGVAVAMD</sequence>
<comment type="caution">
    <text evidence="4">The sequence shown here is derived from an EMBL/GenBank/DDBJ whole genome shotgun (WGS) entry which is preliminary data.</text>
</comment>
<accession>A0A7X0H7N6</accession>
<dbReference type="InterPro" id="IPR001932">
    <property type="entry name" value="PPM-type_phosphatase-like_dom"/>
</dbReference>
<evidence type="ECO:0000256" key="1">
    <source>
        <dbReference type="ARBA" id="ARBA00022801"/>
    </source>
</evidence>
<evidence type="ECO:0000259" key="3">
    <source>
        <dbReference type="PROSITE" id="PS50885"/>
    </source>
</evidence>
<dbReference type="Gene3D" id="3.60.40.10">
    <property type="entry name" value="PPM-type phosphatase domain"/>
    <property type="match status" value="1"/>
</dbReference>
<keyword evidence="1" id="KW-0378">Hydrolase</keyword>
<dbReference type="InterPro" id="IPR052016">
    <property type="entry name" value="Bact_Sigma-Reg"/>
</dbReference>
<name>A0A7X0H7N6_9BACT</name>
<dbReference type="SMART" id="SM00331">
    <property type="entry name" value="PP2C_SIG"/>
    <property type="match status" value="1"/>
</dbReference>
<organism evidence="4 5">
    <name type="scientific">Algisphaera agarilytica</name>
    <dbReference type="NCBI Taxonomy" id="1385975"/>
    <lineage>
        <taxon>Bacteria</taxon>
        <taxon>Pseudomonadati</taxon>
        <taxon>Planctomycetota</taxon>
        <taxon>Phycisphaerae</taxon>
        <taxon>Phycisphaerales</taxon>
        <taxon>Phycisphaeraceae</taxon>
        <taxon>Algisphaera</taxon>
    </lineage>
</organism>
<dbReference type="CDD" id="cd18773">
    <property type="entry name" value="PDC1_HK_sensor"/>
    <property type="match status" value="1"/>
</dbReference>
<dbReference type="Pfam" id="PF00672">
    <property type="entry name" value="HAMP"/>
    <property type="match status" value="1"/>
</dbReference>
<dbReference type="SMART" id="SM00304">
    <property type="entry name" value="HAMP"/>
    <property type="match status" value="1"/>
</dbReference>
<dbReference type="GO" id="GO:0016020">
    <property type="term" value="C:membrane"/>
    <property type="evidence" value="ECO:0007669"/>
    <property type="project" value="InterPro"/>
</dbReference>
<dbReference type="RefSeq" id="WP_184678299.1">
    <property type="nucleotide sequence ID" value="NZ_JACHGY010000001.1"/>
</dbReference>
<dbReference type="InterPro" id="IPR003660">
    <property type="entry name" value="HAMP_dom"/>
</dbReference>
<protein>
    <submittedName>
        <fullName evidence="4">Serine phosphatase RsbU (Regulator of sigma subunit)</fullName>
    </submittedName>
</protein>
<gene>
    <name evidence="4" type="ORF">HNQ40_002611</name>
</gene>
<dbReference type="InterPro" id="IPR036457">
    <property type="entry name" value="PPM-type-like_dom_sf"/>
</dbReference>
<evidence type="ECO:0000256" key="2">
    <source>
        <dbReference type="SAM" id="Phobius"/>
    </source>
</evidence>
<keyword evidence="2" id="KW-0812">Transmembrane</keyword>
<dbReference type="GO" id="GO:0016791">
    <property type="term" value="F:phosphatase activity"/>
    <property type="evidence" value="ECO:0007669"/>
    <property type="project" value="TreeGrafter"/>
</dbReference>
<keyword evidence="5" id="KW-1185">Reference proteome</keyword>
<proteinExistence type="predicted"/>
<dbReference type="PANTHER" id="PTHR43156">
    <property type="entry name" value="STAGE II SPORULATION PROTEIN E-RELATED"/>
    <property type="match status" value="1"/>
</dbReference>
<evidence type="ECO:0000313" key="5">
    <source>
        <dbReference type="Proteomes" id="UP000541810"/>
    </source>
</evidence>